<comment type="caution">
    <text evidence="3">The sequence shown here is derived from an EMBL/GenBank/DDBJ whole genome shotgun (WGS) entry which is preliminary data.</text>
</comment>
<dbReference type="Proteomes" id="UP001165565">
    <property type="component" value="Unassembled WGS sequence"/>
</dbReference>
<keyword evidence="1" id="KW-1133">Transmembrane helix</keyword>
<dbReference type="NCBIfam" id="TIGR02595">
    <property type="entry name" value="PEP_CTERM"/>
    <property type="match status" value="1"/>
</dbReference>
<reference evidence="3" key="1">
    <citation type="submission" date="2022-06" db="EMBL/GenBank/DDBJ databases">
        <title>Sphingomonas sp. nov. isolated from rhizosphere soil of tomato.</title>
        <authorList>
            <person name="Dong H."/>
            <person name="Gao R."/>
        </authorList>
    </citation>
    <scope>NUCLEOTIDE SEQUENCE</scope>
    <source>
        <strain evidence="3">MMSM24</strain>
    </source>
</reference>
<accession>A0AA41ZFY3</accession>
<evidence type="ECO:0000313" key="4">
    <source>
        <dbReference type="Proteomes" id="UP001165565"/>
    </source>
</evidence>
<name>A0AA41ZFY3_9SPHN</name>
<feature type="transmembrane region" description="Helical" evidence="1">
    <location>
        <begin position="170"/>
        <end position="188"/>
    </location>
</feature>
<keyword evidence="1" id="KW-0812">Transmembrane</keyword>
<evidence type="ECO:0000259" key="2">
    <source>
        <dbReference type="Pfam" id="PF07589"/>
    </source>
</evidence>
<dbReference type="Pfam" id="PF07589">
    <property type="entry name" value="PEP-CTERM"/>
    <property type="match status" value="1"/>
</dbReference>
<dbReference type="NCBIfam" id="NF035944">
    <property type="entry name" value="PEPxxWA-CTERM"/>
    <property type="match status" value="1"/>
</dbReference>
<evidence type="ECO:0000256" key="1">
    <source>
        <dbReference type="SAM" id="Phobius"/>
    </source>
</evidence>
<protein>
    <submittedName>
        <fullName evidence="3">PEPxxWA-CTERM sorting domain-containing protein</fullName>
    </submittedName>
</protein>
<gene>
    <name evidence="3" type="ORF">NEE01_14045</name>
</gene>
<dbReference type="EMBL" id="JANFAV010000009">
    <property type="protein sequence ID" value="MCW6535901.1"/>
    <property type="molecule type" value="Genomic_DNA"/>
</dbReference>
<feature type="domain" description="Ice-binding protein C-terminal" evidence="2">
    <location>
        <begin position="166"/>
        <end position="192"/>
    </location>
</feature>
<keyword evidence="1" id="KW-0472">Membrane</keyword>
<keyword evidence="4" id="KW-1185">Reference proteome</keyword>
<evidence type="ECO:0000313" key="3">
    <source>
        <dbReference type="EMBL" id="MCW6535901.1"/>
    </source>
</evidence>
<proteinExistence type="predicted"/>
<dbReference type="RefSeq" id="WP_265269345.1">
    <property type="nucleotide sequence ID" value="NZ_JANFAV010000009.1"/>
</dbReference>
<organism evidence="3 4">
    <name type="scientific">Sphingomonas lycopersici</name>
    <dbReference type="NCBI Taxonomy" id="2951807"/>
    <lineage>
        <taxon>Bacteria</taxon>
        <taxon>Pseudomonadati</taxon>
        <taxon>Pseudomonadota</taxon>
        <taxon>Alphaproteobacteria</taxon>
        <taxon>Sphingomonadales</taxon>
        <taxon>Sphingomonadaceae</taxon>
        <taxon>Sphingomonas</taxon>
    </lineage>
</organism>
<dbReference type="InterPro" id="IPR013424">
    <property type="entry name" value="Ice-binding_C"/>
</dbReference>
<sequence>MAIPQAYAAPVIAGGFTLDTGTFGAQTGVHFQNQINSTTVGGVVNQDGSSVTFTSTDAITGGGGGGEATISGTMTNLTVDFAKAWDNLTFAFSNDTAFTFNMWVNGVELFTSGGNCSVICSAKKNANNQFTLSGTGIQSVSFTFDPQIATAKQFRVEGLSQIGGGVPEPATWALMILGFGAIGGTLRVRNRRLRYAH</sequence>
<dbReference type="AlphaFoldDB" id="A0AA41ZFY3"/>